<organism evidence="7">
    <name type="scientific">Enterobius vermicularis</name>
    <name type="common">Human pinworm</name>
    <dbReference type="NCBI Taxonomy" id="51028"/>
    <lineage>
        <taxon>Eukaryota</taxon>
        <taxon>Metazoa</taxon>
        <taxon>Ecdysozoa</taxon>
        <taxon>Nematoda</taxon>
        <taxon>Chromadorea</taxon>
        <taxon>Rhabditida</taxon>
        <taxon>Spirurina</taxon>
        <taxon>Oxyuridomorpha</taxon>
        <taxon>Oxyuroidea</taxon>
        <taxon>Oxyuridae</taxon>
        <taxon>Enterobius</taxon>
    </lineage>
</organism>
<evidence type="ECO:0000313" key="7">
    <source>
        <dbReference type="WBParaSite" id="EVEC_0000258401-mRNA-1"/>
    </source>
</evidence>
<keyword evidence="2" id="KW-0963">Cytoplasm</keyword>
<reference evidence="5 6" key="2">
    <citation type="submission" date="2018-10" db="EMBL/GenBank/DDBJ databases">
        <authorList>
            <consortium name="Pathogen Informatics"/>
        </authorList>
    </citation>
    <scope>NUCLEOTIDE SEQUENCE [LARGE SCALE GENOMIC DNA]</scope>
</reference>
<protein>
    <submittedName>
        <fullName evidence="7">RUN domain-containing protein</fullName>
    </submittedName>
</protein>
<dbReference type="GO" id="GO:0007030">
    <property type="term" value="P:Golgi organization"/>
    <property type="evidence" value="ECO:0007669"/>
    <property type="project" value="TreeGrafter"/>
</dbReference>
<evidence type="ECO:0000256" key="2">
    <source>
        <dbReference type="ARBA" id="ARBA00022490"/>
    </source>
</evidence>
<dbReference type="Gene3D" id="1.20.58.900">
    <property type="match status" value="1"/>
</dbReference>
<evidence type="ECO:0000259" key="4">
    <source>
        <dbReference type="PROSITE" id="PS50826"/>
    </source>
</evidence>
<dbReference type="InterPro" id="IPR053015">
    <property type="entry name" value="PH_domain-containing_M2"/>
</dbReference>
<dbReference type="GO" id="GO:0010008">
    <property type="term" value="C:endosome membrane"/>
    <property type="evidence" value="ECO:0007669"/>
    <property type="project" value="TreeGrafter"/>
</dbReference>
<accession>A0A0N4UYD4</accession>
<evidence type="ECO:0000313" key="6">
    <source>
        <dbReference type="Proteomes" id="UP000274131"/>
    </source>
</evidence>
<dbReference type="Proteomes" id="UP000274131">
    <property type="component" value="Unassembled WGS sequence"/>
</dbReference>
<dbReference type="EMBL" id="UXUI01007353">
    <property type="protein sequence ID" value="VDD87149.1"/>
    <property type="molecule type" value="Genomic_DNA"/>
</dbReference>
<dbReference type="SUPFAM" id="SSF50729">
    <property type="entry name" value="PH domain-like"/>
    <property type="match status" value="1"/>
</dbReference>
<feature type="region of interest" description="Disordered" evidence="3">
    <location>
        <begin position="193"/>
        <end position="212"/>
    </location>
</feature>
<evidence type="ECO:0000313" key="5">
    <source>
        <dbReference type="EMBL" id="VDD87149.1"/>
    </source>
</evidence>
<dbReference type="GO" id="GO:0019894">
    <property type="term" value="F:kinesin binding"/>
    <property type="evidence" value="ECO:0007669"/>
    <property type="project" value="TreeGrafter"/>
</dbReference>
<dbReference type="InterPro" id="IPR004012">
    <property type="entry name" value="Run_dom"/>
</dbReference>
<dbReference type="OrthoDB" id="9983817at2759"/>
<feature type="region of interest" description="Disordered" evidence="3">
    <location>
        <begin position="261"/>
        <end position="280"/>
    </location>
</feature>
<dbReference type="AlphaFoldDB" id="A0A0N4UYD4"/>
<dbReference type="InterPro" id="IPR037213">
    <property type="entry name" value="Run_dom_sf"/>
</dbReference>
<gene>
    <name evidence="5" type="ORF">EVEC_LOCUS2292</name>
</gene>
<dbReference type="InterPro" id="IPR057288">
    <property type="entry name" value="PH_PLEKHM2"/>
</dbReference>
<evidence type="ECO:0000256" key="3">
    <source>
        <dbReference type="SAM" id="MobiDB-lite"/>
    </source>
</evidence>
<dbReference type="PANTHER" id="PTHR46556">
    <property type="entry name" value="PLECKSTRIN HOMOLOGY DOMAIN-CONTAINING FAMILY M MEMBER 2"/>
    <property type="match status" value="1"/>
</dbReference>
<keyword evidence="6" id="KW-1185">Reference proteome</keyword>
<reference evidence="7" key="1">
    <citation type="submission" date="2016-04" db="UniProtKB">
        <authorList>
            <consortium name="WormBaseParasite"/>
        </authorList>
    </citation>
    <scope>IDENTIFICATION</scope>
</reference>
<dbReference type="PANTHER" id="PTHR46556:SF1">
    <property type="entry name" value="PLECKSTRIN HOMOLOGY DOMAIN-CONTAINING FAMILY M MEMBER 2"/>
    <property type="match status" value="1"/>
</dbReference>
<dbReference type="PROSITE" id="PS50826">
    <property type="entry name" value="RUN"/>
    <property type="match status" value="1"/>
</dbReference>
<sequence>MFSIAPINFGATSSSGVPQVIYMEQTQIEDLLMRSVDEVVNEWKRSKTPLGSEARSARNLFASVDYFLANGCLEGNRTYWRFIKEFLPRSHRRYFQRECKTRSDRDLSLVWLKDSLNKQVLPYYFQSFLLNWNLVRKHYTVNAMIRKRAVAQRITEKIVEIVEVEFCFVVKNEIKENVPVALVRSEVSRTEPSSSVQHAVHRKTRFKDSEDGEDAAFSAISDIHISPDLVENPPEPNPAPFLSTAKDFDYVFAEIVQKREKQMPSTSSLPGKLESEKKSSDALQQLVSQSNFSAQKHEDCVNPDLPQNVPNMSVNPFDVALKSSLSHAKLISSREDDLPSKKFSPPLALFSDSAPFGEVCLDVGEVIGLSIHVFKTEIEKFLRFFQVYEGFGTGHPHQRFLVLSNHSVYLLSLEATPSMRKTYFTRSYIPLKNIEFIAVSPDYQTLFIHAEKGYSSASDFGSQVMEVCTACARLGETIVHAISFAYSDITSVGKRELDVFTESTAHHFILNKFIAKEIPEDNIKLNCCTLAQWRQTSVNCPGGNSLHHSGYMYYKIVRSGAWRITPGRFSESVLNMSKLAGDESQHEFELEFENGDRMQLQCQTRAEMDKWLSVLNAAVSSPCTGDDAVACIVAISNSHVLVAQEGENCVVDGFMRTLTVIPLAEIKQATGVLARERYACVLSDGKDLNWFFLRSPDEVDRVLAVFQMLQIPDIKREEDGCSRLVALVNSLPKSGDLFFFEDPHTDNSYATL</sequence>
<dbReference type="SUPFAM" id="SSF140741">
    <property type="entry name" value="RUN domain-like"/>
    <property type="match status" value="1"/>
</dbReference>
<dbReference type="GO" id="GO:0032880">
    <property type="term" value="P:regulation of protein localization"/>
    <property type="evidence" value="ECO:0007669"/>
    <property type="project" value="TreeGrafter"/>
</dbReference>
<feature type="domain" description="RUN" evidence="4">
    <location>
        <begin position="51"/>
        <end position="173"/>
    </location>
</feature>
<dbReference type="WBParaSite" id="EVEC_0000258401-mRNA-1">
    <property type="protein sequence ID" value="EVEC_0000258401-mRNA-1"/>
    <property type="gene ID" value="EVEC_0000258401"/>
</dbReference>
<dbReference type="Pfam" id="PF23142">
    <property type="entry name" value="PH_PLEKHM2"/>
    <property type="match status" value="1"/>
</dbReference>
<proteinExistence type="predicted"/>
<evidence type="ECO:0000256" key="1">
    <source>
        <dbReference type="ARBA" id="ARBA00004496"/>
    </source>
</evidence>
<dbReference type="GO" id="GO:0032418">
    <property type="term" value="P:lysosome localization"/>
    <property type="evidence" value="ECO:0007669"/>
    <property type="project" value="TreeGrafter"/>
</dbReference>
<dbReference type="STRING" id="51028.A0A0N4UYD4"/>
<comment type="subcellular location">
    <subcellularLocation>
        <location evidence="1">Cytoplasm</location>
    </subcellularLocation>
</comment>
<name>A0A0N4UYD4_ENTVE</name>